<dbReference type="InterPro" id="IPR036390">
    <property type="entry name" value="WH_DNA-bd_sf"/>
</dbReference>
<keyword evidence="6" id="KW-1185">Reference proteome</keyword>
<dbReference type="CDD" id="cd07377">
    <property type="entry name" value="WHTH_GntR"/>
    <property type="match status" value="1"/>
</dbReference>
<dbReference type="GO" id="GO:0003700">
    <property type="term" value="F:DNA-binding transcription factor activity"/>
    <property type="evidence" value="ECO:0007669"/>
    <property type="project" value="InterPro"/>
</dbReference>
<evidence type="ECO:0000256" key="3">
    <source>
        <dbReference type="ARBA" id="ARBA00023163"/>
    </source>
</evidence>
<keyword evidence="2" id="KW-0238">DNA-binding</keyword>
<sequence length="337" mass="37143">MVIPAPVWFPIIVDTSAPITINAQIVEQIKLLIAIGELQPSNALPTVTQLAKHLGVNHNTIAAVYNYLIESGYLIAQRGKGTFVANSQAVENLVTYKQLYNLLGQAFNAATIIGLSPSEFGGAAYAQAVMVNRHQPAALKLVFVECLQHSADVYKAIQTEIKKHLLFLELEDLKAKQPKALKELLAADIVITTVQHLWEVTQIAESEQEVIGVDIKPDLQLLTQISSLPRNALILLICQEESRSEDMKNMLQKAGVSHINFQPLGLQQLQQNPQVLEQAEAVCVSKEVEDYVRQYSSLLSRVMVFNFSLNETNVSVLKARLSAIQLAKSHLSIAAHP</sequence>
<reference evidence="5 6" key="1">
    <citation type="journal article" date="2010" name="PLoS ONE">
        <title>Genome erosion in a nitrogen-fixing vertically transmitted endosymbiotic multicellular cyanobacterium.</title>
        <authorList>
            <person name="Ran L."/>
            <person name="Larsson J."/>
            <person name="Vigil-Stenman T."/>
            <person name="Nylander J.A."/>
            <person name="Ininbergs K."/>
            <person name="Zheng W.W."/>
            <person name="Lapidus A."/>
            <person name="Lowry S."/>
            <person name="Haselkorn R."/>
            <person name="Bergman B."/>
        </authorList>
    </citation>
    <scope>NUCLEOTIDE SEQUENCE [LARGE SCALE GENOMIC DNA]</scope>
    <source>
        <strain evidence="5 6">0708</strain>
    </source>
</reference>
<dbReference type="InterPro" id="IPR036388">
    <property type="entry name" value="WH-like_DNA-bd_sf"/>
</dbReference>
<evidence type="ECO:0000313" key="5">
    <source>
        <dbReference type="EMBL" id="ADI63559.1"/>
    </source>
</evidence>
<dbReference type="AlphaFoldDB" id="D7E3D6"/>
<evidence type="ECO:0000256" key="2">
    <source>
        <dbReference type="ARBA" id="ARBA00023125"/>
    </source>
</evidence>
<dbReference type="EMBL" id="CP002059">
    <property type="protein sequence ID" value="ADI63559.1"/>
    <property type="molecule type" value="Genomic_DNA"/>
</dbReference>
<dbReference type="HOGENOM" id="CLU_823459_0_0_3"/>
<evidence type="ECO:0000256" key="1">
    <source>
        <dbReference type="ARBA" id="ARBA00023015"/>
    </source>
</evidence>
<dbReference type="Proteomes" id="UP000001511">
    <property type="component" value="Chromosome"/>
</dbReference>
<accession>D7E3D6</accession>
<keyword evidence="3" id="KW-0804">Transcription</keyword>
<dbReference type="SMART" id="SM00345">
    <property type="entry name" value="HTH_GNTR"/>
    <property type="match status" value="1"/>
</dbReference>
<dbReference type="eggNOG" id="COG1725">
    <property type="taxonomic scope" value="Bacteria"/>
</dbReference>
<gene>
    <name evidence="5" type="ordered locus">Aazo_1267</name>
</gene>
<feature type="domain" description="HTH gntR-type" evidence="4">
    <location>
        <begin position="19"/>
        <end position="87"/>
    </location>
</feature>
<evidence type="ECO:0000313" key="6">
    <source>
        <dbReference type="Proteomes" id="UP000001511"/>
    </source>
</evidence>
<dbReference type="GO" id="GO:0003677">
    <property type="term" value="F:DNA binding"/>
    <property type="evidence" value="ECO:0007669"/>
    <property type="project" value="UniProtKB-KW"/>
</dbReference>
<proteinExistence type="predicted"/>
<dbReference type="Gene3D" id="1.10.10.10">
    <property type="entry name" value="Winged helix-like DNA-binding domain superfamily/Winged helix DNA-binding domain"/>
    <property type="match status" value="1"/>
</dbReference>
<dbReference type="SUPFAM" id="SSF46785">
    <property type="entry name" value="Winged helix' DNA-binding domain"/>
    <property type="match status" value="1"/>
</dbReference>
<organism evidence="5 6">
    <name type="scientific">Nostoc azollae (strain 0708)</name>
    <name type="common">Anabaena azollae (strain 0708)</name>
    <dbReference type="NCBI Taxonomy" id="551115"/>
    <lineage>
        <taxon>Bacteria</taxon>
        <taxon>Bacillati</taxon>
        <taxon>Cyanobacteriota</taxon>
        <taxon>Cyanophyceae</taxon>
        <taxon>Nostocales</taxon>
        <taxon>Nostocaceae</taxon>
        <taxon>Trichormus</taxon>
    </lineage>
</organism>
<dbReference type="PANTHER" id="PTHR38445:SF9">
    <property type="entry name" value="HTH-TYPE TRANSCRIPTIONAL REPRESSOR YTRA"/>
    <property type="match status" value="1"/>
</dbReference>
<protein>
    <submittedName>
        <fullName evidence="5">Transcriptional regulator, GntR family</fullName>
    </submittedName>
</protein>
<name>D7E3D6_NOSA0</name>
<evidence type="ECO:0000259" key="4">
    <source>
        <dbReference type="PROSITE" id="PS50949"/>
    </source>
</evidence>
<dbReference type="PROSITE" id="PS50949">
    <property type="entry name" value="HTH_GNTR"/>
    <property type="match status" value="1"/>
</dbReference>
<dbReference type="RefSeq" id="WP_013190577.1">
    <property type="nucleotide sequence ID" value="NC_014248.1"/>
</dbReference>
<dbReference type="InterPro" id="IPR000524">
    <property type="entry name" value="Tscrpt_reg_HTH_GntR"/>
</dbReference>
<dbReference type="PANTHER" id="PTHR38445">
    <property type="entry name" value="HTH-TYPE TRANSCRIPTIONAL REPRESSOR YTRA"/>
    <property type="match status" value="1"/>
</dbReference>
<keyword evidence="1" id="KW-0805">Transcription regulation</keyword>
<dbReference type="STRING" id="551115.Aazo_1267"/>
<dbReference type="KEGG" id="naz:Aazo_1267"/>
<dbReference type="Pfam" id="PF00392">
    <property type="entry name" value="GntR"/>
    <property type="match status" value="1"/>
</dbReference>